<sequence length="71" mass="7879">MVCSGIQDALEQEKLQGSEIQMSLITVDDTNTFSVEESIRDIFMDQLDEAAFTDVATGTLVNSGFLTRFVR</sequence>
<reference evidence="1" key="1">
    <citation type="journal article" date="2013" name="Environ. Microbiol.">
        <title>Microbiota from the distal guts of lean and obese adolescents exhibit partial functional redundancy besides clear differences in community structure.</title>
        <authorList>
            <person name="Ferrer M."/>
            <person name="Ruiz A."/>
            <person name="Lanza F."/>
            <person name="Haange S.B."/>
            <person name="Oberbach A."/>
            <person name="Till H."/>
            <person name="Bargiela R."/>
            <person name="Campoy C."/>
            <person name="Segura M.T."/>
            <person name="Richter M."/>
            <person name="von Bergen M."/>
            <person name="Seifert J."/>
            <person name="Suarez A."/>
        </authorList>
    </citation>
    <scope>NUCLEOTIDE SEQUENCE</scope>
</reference>
<accession>K1T079</accession>
<dbReference type="EMBL" id="AJWY01006631">
    <property type="protein sequence ID" value="EKC66312.1"/>
    <property type="molecule type" value="Genomic_DNA"/>
</dbReference>
<name>K1T079_9ZZZZ</name>
<proteinExistence type="predicted"/>
<protein>
    <submittedName>
        <fullName evidence="1">Uncharacterized protein</fullName>
    </submittedName>
</protein>
<gene>
    <name evidence="1" type="ORF">LEA_09880</name>
</gene>
<organism evidence="1">
    <name type="scientific">human gut metagenome</name>
    <dbReference type="NCBI Taxonomy" id="408170"/>
    <lineage>
        <taxon>unclassified sequences</taxon>
        <taxon>metagenomes</taxon>
        <taxon>organismal metagenomes</taxon>
    </lineage>
</organism>
<comment type="caution">
    <text evidence="1">The sequence shown here is derived from an EMBL/GenBank/DDBJ whole genome shotgun (WGS) entry which is preliminary data.</text>
</comment>
<dbReference type="AlphaFoldDB" id="K1T079"/>
<evidence type="ECO:0000313" key="1">
    <source>
        <dbReference type="EMBL" id="EKC66312.1"/>
    </source>
</evidence>